<sequence length="246" mass="27252">MPGDSGGVASSVLNSAVTFWSYCVGSNISAPKPGRVTLPEGGFDYQSASHLEFLQNQIKRFSDAQKALQNVDYHIIVSGAVSAAGYVGCWVLPLVTVTLAAGCWATYNATVRKQYDKEYREALEDLTVVYQWAMGKDTGNLWYKLGVKEVLELITTLGPWVKAETIHTWNEDDLKPGKLYSREHFTRDKEVQLLQFASGVQTTSWSYKLYGEDGVRDALETLKAGVSAQVSNASEEVMERIHGKRL</sequence>
<organism evidence="1 2">
    <name type="scientific">Legionella spiritensis</name>
    <dbReference type="NCBI Taxonomy" id="452"/>
    <lineage>
        <taxon>Bacteria</taxon>
        <taxon>Pseudomonadati</taxon>
        <taxon>Pseudomonadota</taxon>
        <taxon>Gammaproteobacteria</taxon>
        <taxon>Legionellales</taxon>
        <taxon>Legionellaceae</taxon>
        <taxon>Legionella</taxon>
    </lineage>
</organism>
<reference evidence="1 2" key="1">
    <citation type="submission" date="2015-11" db="EMBL/GenBank/DDBJ databases">
        <title>Genomic analysis of 38 Legionella species identifies large and diverse effector repertoires.</title>
        <authorList>
            <person name="Burstein D."/>
            <person name="Amaro F."/>
            <person name="Zusman T."/>
            <person name="Lifshitz Z."/>
            <person name="Cohen O."/>
            <person name="Gilbert J.A."/>
            <person name="Pupko T."/>
            <person name="Shuman H.A."/>
            <person name="Segal G."/>
        </authorList>
    </citation>
    <scope>NUCLEOTIDE SEQUENCE [LARGE SCALE GENOMIC DNA]</scope>
    <source>
        <strain evidence="1 2">Mt.St.Helens-9</strain>
    </source>
</reference>
<evidence type="ECO:0000313" key="2">
    <source>
        <dbReference type="Proteomes" id="UP000054877"/>
    </source>
</evidence>
<gene>
    <name evidence="1" type="ORF">Lspi_2859</name>
</gene>
<name>A0A0W0YWJ5_LEGSP</name>
<dbReference type="RefSeq" id="WP_058484765.1">
    <property type="nucleotide sequence ID" value="NZ_CAAAII010000004.1"/>
</dbReference>
<dbReference type="EMBL" id="LNYX01000034">
    <property type="protein sequence ID" value="KTD61239.1"/>
    <property type="molecule type" value="Genomic_DNA"/>
</dbReference>
<dbReference type="AlphaFoldDB" id="A0A0W0YWJ5"/>
<accession>A0A0W0YWJ5</accession>
<dbReference type="OrthoDB" id="5653724at2"/>
<dbReference type="Proteomes" id="UP000054877">
    <property type="component" value="Unassembled WGS sequence"/>
</dbReference>
<proteinExistence type="predicted"/>
<dbReference type="PATRIC" id="fig|452.5.peg.3163"/>
<keyword evidence="2" id="KW-1185">Reference proteome</keyword>
<evidence type="ECO:0000313" key="1">
    <source>
        <dbReference type="EMBL" id="KTD61239.1"/>
    </source>
</evidence>
<protein>
    <submittedName>
        <fullName evidence="1">Uncharacterized protein</fullName>
    </submittedName>
</protein>
<comment type="caution">
    <text evidence="1">The sequence shown here is derived from an EMBL/GenBank/DDBJ whole genome shotgun (WGS) entry which is preliminary data.</text>
</comment>